<dbReference type="OrthoDB" id="5987030at2759"/>
<reference evidence="1 2" key="1">
    <citation type="journal article" date="2011" name="Science">
        <title>The ecoresponsive genome of Daphnia pulex.</title>
        <authorList>
            <person name="Colbourne J.K."/>
            <person name="Pfrender M.E."/>
            <person name="Gilbert D."/>
            <person name="Thomas W.K."/>
            <person name="Tucker A."/>
            <person name="Oakley T.H."/>
            <person name="Tokishita S."/>
            <person name="Aerts A."/>
            <person name="Arnold G.J."/>
            <person name="Basu M.K."/>
            <person name="Bauer D.J."/>
            <person name="Caceres C.E."/>
            <person name="Carmel L."/>
            <person name="Casola C."/>
            <person name="Choi J.H."/>
            <person name="Detter J.C."/>
            <person name="Dong Q."/>
            <person name="Dusheyko S."/>
            <person name="Eads B.D."/>
            <person name="Frohlich T."/>
            <person name="Geiler-Samerotte K.A."/>
            <person name="Gerlach D."/>
            <person name="Hatcher P."/>
            <person name="Jogdeo S."/>
            <person name="Krijgsveld J."/>
            <person name="Kriventseva E.V."/>
            <person name="Kultz D."/>
            <person name="Laforsch C."/>
            <person name="Lindquist E."/>
            <person name="Lopez J."/>
            <person name="Manak J.R."/>
            <person name="Muller J."/>
            <person name="Pangilinan J."/>
            <person name="Patwardhan R.P."/>
            <person name="Pitluck S."/>
            <person name="Pritham E.J."/>
            <person name="Rechtsteiner A."/>
            <person name="Rho M."/>
            <person name="Rogozin I.B."/>
            <person name="Sakarya O."/>
            <person name="Salamov A."/>
            <person name="Schaack S."/>
            <person name="Shapiro H."/>
            <person name="Shiga Y."/>
            <person name="Skalitzky C."/>
            <person name="Smith Z."/>
            <person name="Souvorov A."/>
            <person name="Sung W."/>
            <person name="Tang Z."/>
            <person name="Tsuchiya D."/>
            <person name="Tu H."/>
            <person name="Vos H."/>
            <person name="Wang M."/>
            <person name="Wolf Y.I."/>
            <person name="Yamagata H."/>
            <person name="Yamada T."/>
            <person name="Ye Y."/>
            <person name="Shaw J.R."/>
            <person name="Andrews J."/>
            <person name="Crease T.J."/>
            <person name="Tang H."/>
            <person name="Lucas S.M."/>
            <person name="Robertson H.M."/>
            <person name="Bork P."/>
            <person name="Koonin E.V."/>
            <person name="Zdobnov E.M."/>
            <person name="Grigoriev I.V."/>
            <person name="Lynch M."/>
            <person name="Boore J.L."/>
        </authorList>
    </citation>
    <scope>NUCLEOTIDE SEQUENCE [LARGE SCALE GENOMIC DNA]</scope>
</reference>
<dbReference type="InParanoid" id="E9GZW3"/>
<dbReference type="Proteomes" id="UP000000305">
    <property type="component" value="Unassembled WGS sequence"/>
</dbReference>
<evidence type="ECO:0000313" key="1">
    <source>
        <dbReference type="EMBL" id="EFX74884.1"/>
    </source>
</evidence>
<dbReference type="AlphaFoldDB" id="E9GZW3"/>
<accession>E9GZW3</accession>
<proteinExistence type="predicted"/>
<keyword evidence="2" id="KW-1185">Reference proteome</keyword>
<gene>
    <name evidence="1" type="ORF">DAPPUDRAFT_108343</name>
</gene>
<organism evidence="1 2">
    <name type="scientific">Daphnia pulex</name>
    <name type="common">Water flea</name>
    <dbReference type="NCBI Taxonomy" id="6669"/>
    <lineage>
        <taxon>Eukaryota</taxon>
        <taxon>Metazoa</taxon>
        <taxon>Ecdysozoa</taxon>
        <taxon>Arthropoda</taxon>
        <taxon>Crustacea</taxon>
        <taxon>Branchiopoda</taxon>
        <taxon>Diplostraca</taxon>
        <taxon>Cladocera</taxon>
        <taxon>Anomopoda</taxon>
        <taxon>Daphniidae</taxon>
        <taxon>Daphnia</taxon>
    </lineage>
</organism>
<name>E9GZW3_DAPPU</name>
<dbReference type="EMBL" id="GL732579">
    <property type="protein sequence ID" value="EFX74884.1"/>
    <property type="molecule type" value="Genomic_DNA"/>
</dbReference>
<dbReference type="HOGENOM" id="CLU_1697324_0_0_1"/>
<protein>
    <submittedName>
        <fullName evidence="1">Uncharacterized protein</fullName>
    </submittedName>
</protein>
<dbReference type="KEGG" id="dpx:DAPPUDRAFT_108343"/>
<evidence type="ECO:0000313" key="2">
    <source>
        <dbReference type="Proteomes" id="UP000000305"/>
    </source>
</evidence>
<sequence>MEISCFHDKPRPAMETDRLFWEVQNIGYAREGVGETIGEEMEQVNNTVSRYGNKVKHMTEETKSDTLAAGLLYMNRERMPKFLRLNILTTASQPWKAYEAQQKIKNDTKQQSIKEYGTDKAMRSRQLELNVQLIIYSMAEHNIPSNILKSPRFRD</sequence>